<reference evidence="1 2" key="1">
    <citation type="submission" date="2016-11" db="EMBL/GenBank/DDBJ databases">
        <authorList>
            <person name="Jaros S."/>
            <person name="Januszkiewicz K."/>
            <person name="Wedrychowicz H."/>
        </authorList>
    </citation>
    <scope>NUCLEOTIDE SEQUENCE [LARGE SCALE GENOMIC DNA]</scope>
    <source>
        <strain evidence="1 2">DSM 15929</strain>
    </source>
</reference>
<gene>
    <name evidence="1" type="ORF">SAMN02745136_00846</name>
</gene>
<keyword evidence="2" id="KW-1185">Reference proteome</keyword>
<dbReference type="Proteomes" id="UP000184386">
    <property type="component" value="Unassembled WGS sequence"/>
</dbReference>
<evidence type="ECO:0000313" key="2">
    <source>
        <dbReference type="Proteomes" id="UP000184386"/>
    </source>
</evidence>
<dbReference type="OrthoDB" id="1953804at2"/>
<sequence>MKKIAVVFINFLLFLFVWSVNYRDMDSLPSDSDKVSLNQLPENYSLEDAKSDNCVAFEDSDITYGQSAWNTFVSKAKKGKPAAVRLGYYYTLGDPSRYSKEYYESIKDDYPILYIRDLKYDGYKYTVEDLEDGSVLSKDYKYMMKYEGKPRSATALFSKYSRYVLINDTTVSWDEIENSMLSSQSGAYIDHTEVYTDLEWK</sequence>
<dbReference type="RefSeq" id="WP_073273260.1">
    <property type="nucleotide sequence ID" value="NZ_FRAC01000007.1"/>
</dbReference>
<proteinExistence type="predicted"/>
<dbReference type="AlphaFoldDB" id="A0A1M6M4X1"/>
<organism evidence="1 2">
    <name type="scientific">Anaerocolumna jejuensis DSM 15929</name>
    <dbReference type="NCBI Taxonomy" id="1121322"/>
    <lineage>
        <taxon>Bacteria</taxon>
        <taxon>Bacillati</taxon>
        <taxon>Bacillota</taxon>
        <taxon>Clostridia</taxon>
        <taxon>Lachnospirales</taxon>
        <taxon>Lachnospiraceae</taxon>
        <taxon>Anaerocolumna</taxon>
    </lineage>
</organism>
<name>A0A1M6M4X1_9FIRM</name>
<protein>
    <submittedName>
        <fullName evidence="1">Uncharacterized protein</fullName>
    </submittedName>
</protein>
<evidence type="ECO:0000313" key="1">
    <source>
        <dbReference type="EMBL" id="SHJ78524.1"/>
    </source>
</evidence>
<dbReference type="EMBL" id="FRAC01000007">
    <property type="protein sequence ID" value="SHJ78524.1"/>
    <property type="molecule type" value="Genomic_DNA"/>
</dbReference>
<accession>A0A1M6M4X1</accession>